<feature type="transmembrane region" description="Helical" evidence="4">
    <location>
        <begin position="531"/>
        <end position="554"/>
    </location>
</feature>
<dbReference type="RefSeq" id="WP_089994075.1">
    <property type="nucleotide sequence ID" value="NZ_FOIZ01000001.1"/>
</dbReference>
<protein>
    <submittedName>
        <fullName evidence="6">Glycosyltransferase, catalytic subunit of cellulose synthase and poly-beta-1,6-N-acetylglucosamine synthase</fullName>
    </submittedName>
</protein>
<keyword evidence="2" id="KW-0328">Glycosyltransferase</keyword>
<comment type="similarity">
    <text evidence="1">Belongs to the glycosyltransferase 2 family.</text>
</comment>
<dbReference type="PANTHER" id="PTHR43630">
    <property type="entry name" value="POLY-BETA-1,6-N-ACETYL-D-GLUCOSAMINE SYNTHASE"/>
    <property type="match status" value="1"/>
</dbReference>
<accession>A0A1I0QWD4</accession>
<dbReference type="Gene3D" id="3.90.550.10">
    <property type="entry name" value="Spore Coat Polysaccharide Biosynthesis Protein SpsA, Chain A"/>
    <property type="match status" value="1"/>
</dbReference>
<feature type="transmembrane region" description="Helical" evidence="4">
    <location>
        <begin position="508"/>
        <end position="525"/>
    </location>
</feature>
<proteinExistence type="inferred from homology"/>
<dbReference type="OrthoDB" id="5291101at2"/>
<dbReference type="InterPro" id="IPR029044">
    <property type="entry name" value="Nucleotide-diphossugar_trans"/>
</dbReference>
<evidence type="ECO:0000256" key="4">
    <source>
        <dbReference type="SAM" id="Phobius"/>
    </source>
</evidence>
<feature type="transmembrane region" description="Helical" evidence="4">
    <location>
        <begin position="175"/>
        <end position="196"/>
    </location>
</feature>
<evidence type="ECO:0000259" key="5">
    <source>
        <dbReference type="Pfam" id="PF00535"/>
    </source>
</evidence>
<feature type="transmembrane region" description="Helical" evidence="4">
    <location>
        <begin position="132"/>
        <end position="154"/>
    </location>
</feature>
<dbReference type="SUPFAM" id="SSF53448">
    <property type="entry name" value="Nucleotide-diphospho-sugar transferases"/>
    <property type="match status" value="1"/>
</dbReference>
<evidence type="ECO:0000313" key="6">
    <source>
        <dbReference type="EMBL" id="SEW32066.1"/>
    </source>
</evidence>
<feature type="transmembrane region" description="Helical" evidence="4">
    <location>
        <begin position="36"/>
        <end position="55"/>
    </location>
</feature>
<dbReference type="PANTHER" id="PTHR43630:SF1">
    <property type="entry name" value="POLY-BETA-1,6-N-ACETYL-D-GLUCOSAMINE SYNTHASE"/>
    <property type="match status" value="1"/>
</dbReference>
<gene>
    <name evidence="6" type="ORF">SAMN04488515_2281</name>
</gene>
<dbReference type="Proteomes" id="UP000199167">
    <property type="component" value="Unassembled WGS sequence"/>
</dbReference>
<name>A0A1I0QWD4_9RHOB</name>
<feature type="transmembrane region" description="Helical" evidence="4">
    <location>
        <begin position="216"/>
        <end position="237"/>
    </location>
</feature>
<feature type="domain" description="Glycosyltransferase 2-like" evidence="5">
    <location>
        <begin position="249"/>
        <end position="381"/>
    </location>
</feature>
<feature type="transmembrane region" description="Helical" evidence="4">
    <location>
        <begin position="106"/>
        <end position="126"/>
    </location>
</feature>
<keyword evidence="7" id="KW-1185">Reference proteome</keyword>
<evidence type="ECO:0000256" key="1">
    <source>
        <dbReference type="ARBA" id="ARBA00006739"/>
    </source>
</evidence>
<dbReference type="CDD" id="cd06423">
    <property type="entry name" value="CESA_like"/>
    <property type="match status" value="1"/>
</dbReference>
<evidence type="ECO:0000256" key="2">
    <source>
        <dbReference type="ARBA" id="ARBA00022676"/>
    </source>
</evidence>
<feature type="transmembrane region" description="Helical" evidence="4">
    <location>
        <begin position="75"/>
        <end position="94"/>
    </location>
</feature>
<keyword evidence="4" id="KW-0812">Transmembrane</keyword>
<reference evidence="6 7" key="1">
    <citation type="submission" date="2016-10" db="EMBL/GenBank/DDBJ databases">
        <authorList>
            <person name="de Groot N.N."/>
        </authorList>
    </citation>
    <scope>NUCLEOTIDE SEQUENCE [LARGE SCALE GENOMIC DNA]</scope>
    <source>
        <strain evidence="6 7">DSM 17925</strain>
    </source>
</reference>
<evidence type="ECO:0000313" key="7">
    <source>
        <dbReference type="Proteomes" id="UP000199167"/>
    </source>
</evidence>
<sequence>MTTAADNRAEINFVSVDSAPKRFAGHVPQWRAPASIALFIVVALGQLFLINLTPLKGFFPNHDWVFSPYEGHHVVAIRVFIISFFISFSAFAGGTLKMRFLFGLDLLITFFFVCAILDVINAVFYFMSGHGYGLSLTEIISGILGFAIYSVKLLEWGHMPARIRVEHRPTRERSALLRLFITFGIAVSVCVLASHADLPLVGTMREWALLGGIGPGVFLFLPVFFGQLYFLAVLDVLMMRPPQVKPTVSIIVPAHNESYIIERTINAMDKAAKHYGGDVRILIMNNNSTDDTAEIATRTLNACEAATGRVIDVPTPGKSHALNAGLDAADTELLVRVDADTLLGEDNLSRAIPYFTDPEVGVVGGVPIPPGGGLFDRARLLEVMVKHGFYSVAMGAIKGVVGIPGMFVVYRTEHPRYLGGFVEGMNGEDTDISLRIGELGFKSVVDPRIRYISEVPSAYEHMREQRMRWFRSIYHISSRCRDLIYSDWITIRGKIMLPYMLVNSARRAMLVPLICFGIIEYVAAFNPDSPLIWQAILAVFLGAPSLMAVVATLLNGMPRGLLCIPEYLIFRILRAYFTLESMMSISLSNVRQVQEDAFRKDVVPNKPIRVA</sequence>
<evidence type="ECO:0000256" key="3">
    <source>
        <dbReference type="ARBA" id="ARBA00022679"/>
    </source>
</evidence>
<dbReference type="InterPro" id="IPR001173">
    <property type="entry name" value="Glyco_trans_2-like"/>
</dbReference>
<keyword evidence="4" id="KW-1133">Transmembrane helix</keyword>
<dbReference type="Pfam" id="PF00535">
    <property type="entry name" value="Glycos_transf_2"/>
    <property type="match status" value="1"/>
</dbReference>
<keyword evidence="4" id="KW-0472">Membrane</keyword>
<keyword evidence="3 6" id="KW-0808">Transferase</keyword>
<organism evidence="6 7">
    <name type="scientific">Cognatiyoonia koreensis</name>
    <dbReference type="NCBI Taxonomy" id="364200"/>
    <lineage>
        <taxon>Bacteria</taxon>
        <taxon>Pseudomonadati</taxon>
        <taxon>Pseudomonadota</taxon>
        <taxon>Alphaproteobacteria</taxon>
        <taxon>Rhodobacterales</taxon>
        <taxon>Paracoccaceae</taxon>
        <taxon>Cognatiyoonia</taxon>
    </lineage>
</organism>
<dbReference type="STRING" id="364200.SAMN04488515_2281"/>
<dbReference type="AlphaFoldDB" id="A0A1I0QWD4"/>
<dbReference type="EMBL" id="FOIZ01000001">
    <property type="protein sequence ID" value="SEW32066.1"/>
    <property type="molecule type" value="Genomic_DNA"/>
</dbReference>
<dbReference type="GO" id="GO:0016757">
    <property type="term" value="F:glycosyltransferase activity"/>
    <property type="evidence" value="ECO:0007669"/>
    <property type="project" value="UniProtKB-KW"/>
</dbReference>